<evidence type="ECO:0000256" key="3">
    <source>
        <dbReference type="PROSITE-ProRule" id="PRU00169"/>
    </source>
</evidence>
<evidence type="ECO:0000313" key="5">
    <source>
        <dbReference type="EMBL" id="TWI20754.1"/>
    </source>
</evidence>
<comment type="caution">
    <text evidence="5">The sequence shown here is derived from an EMBL/GenBank/DDBJ whole genome shotgun (WGS) entry which is preliminary data.</text>
</comment>
<gene>
    <name evidence="5" type="ORF">IQ31_02145</name>
</gene>
<evidence type="ECO:0000259" key="4">
    <source>
        <dbReference type="PROSITE" id="PS50110"/>
    </source>
</evidence>
<name>A0A562MLH7_9SPHI</name>
<dbReference type="SUPFAM" id="SSF52172">
    <property type="entry name" value="CheY-like"/>
    <property type="match status" value="1"/>
</dbReference>
<evidence type="ECO:0000256" key="1">
    <source>
        <dbReference type="ARBA" id="ARBA00022553"/>
    </source>
</evidence>
<dbReference type="PROSITE" id="PS50110">
    <property type="entry name" value="RESPONSE_REGULATORY"/>
    <property type="match status" value="1"/>
</dbReference>
<dbReference type="PANTHER" id="PTHR45339">
    <property type="entry name" value="HYBRID SIGNAL TRANSDUCTION HISTIDINE KINASE J"/>
    <property type="match status" value="1"/>
</dbReference>
<dbReference type="SMART" id="SM00448">
    <property type="entry name" value="REC"/>
    <property type="match status" value="1"/>
</dbReference>
<proteinExistence type="predicted"/>
<evidence type="ECO:0000313" key="6">
    <source>
        <dbReference type="Proteomes" id="UP000315908"/>
    </source>
</evidence>
<protein>
    <submittedName>
        <fullName evidence="5">Response regulator receiver domain-containing protein</fullName>
    </submittedName>
</protein>
<feature type="domain" description="Response regulatory" evidence="4">
    <location>
        <begin position="6"/>
        <end position="123"/>
    </location>
</feature>
<accession>A0A562MLH7</accession>
<dbReference type="Gene3D" id="3.40.50.2300">
    <property type="match status" value="1"/>
</dbReference>
<dbReference type="Proteomes" id="UP000315908">
    <property type="component" value="Unassembled WGS sequence"/>
</dbReference>
<dbReference type="PANTHER" id="PTHR45339:SF1">
    <property type="entry name" value="HYBRID SIGNAL TRANSDUCTION HISTIDINE KINASE J"/>
    <property type="match status" value="1"/>
</dbReference>
<dbReference type="CDD" id="cd17546">
    <property type="entry name" value="REC_hyHK_CKI1_RcsC-like"/>
    <property type="match status" value="1"/>
</dbReference>
<keyword evidence="2" id="KW-0902">Two-component regulatory system</keyword>
<dbReference type="RefSeq" id="WP_145327918.1">
    <property type="nucleotide sequence ID" value="NZ_VLKR01000009.1"/>
</dbReference>
<dbReference type="InterPro" id="IPR011006">
    <property type="entry name" value="CheY-like_superfamily"/>
</dbReference>
<reference evidence="5 6" key="1">
    <citation type="journal article" date="2015" name="Stand. Genomic Sci.">
        <title>Genomic Encyclopedia of Bacterial and Archaeal Type Strains, Phase III: the genomes of soil and plant-associated and newly described type strains.</title>
        <authorList>
            <person name="Whitman W.B."/>
            <person name="Woyke T."/>
            <person name="Klenk H.P."/>
            <person name="Zhou Y."/>
            <person name="Lilburn T.G."/>
            <person name="Beck B.J."/>
            <person name="De Vos P."/>
            <person name="Vandamme P."/>
            <person name="Eisen J.A."/>
            <person name="Garrity G."/>
            <person name="Hugenholtz P."/>
            <person name="Kyrpides N.C."/>
        </authorList>
    </citation>
    <scope>NUCLEOTIDE SEQUENCE [LARGE SCALE GENOMIC DNA]</scope>
    <source>
        <strain evidence="5 6">CGMCC 1.6855</strain>
    </source>
</reference>
<sequence>MDKNKTILIIDDDQNNIFALKLALKSRGFQAIGCLSAEDGLVQLRYHIGISLVLMDMMMPEIDGYEATKLIRQSWNASELPIIAVTAQAMTGDREKCLSAGANGYISKPIDIELLVQMIREIAG</sequence>
<dbReference type="GO" id="GO:0000160">
    <property type="term" value="P:phosphorelay signal transduction system"/>
    <property type="evidence" value="ECO:0007669"/>
    <property type="project" value="UniProtKB-KW"/>
</dbReference>
<dbReference type="OrthoDB" id="9796457at2"/>
<organism evidence="5 6">
    <name type="scientific">Sphingobacterium siyangense</name>
    <dbReference type="NCBI Taxonomy" id="459529"/>
    <lineage>
        <taxon>Bacteria</taxon>
        <taxon>Pseudomonadati</taxon>
        <taxon>Bacteroidota</taxon>
        <taxon>Sphingobacteriia</taxon>
        <taxon>Sphingobacteriales</taxon>
        <taxon>Sphingobacteriaceae</taxon>
        <taxon>Sphingobacterium</taxon>
    </lineage>
</organism>
<evidence type="ECO:0000256" key="2">
    <source>
        <dbReference type="ARBA" id="ARBA00023012"/>
    </source>
</evidence>
<feature type="modified residue" description="4-aspartylphosphate" evidence="3">
    <location>
        <position position="56"/>
    </location>
</feature>
<dbReference type="AlphaFoldDB" id="A0A562MLH7"/>
<dbReference type="InterPro" id="IPR001789">
    <property type="entry name" value="Sig_transdc_resp-reg_receiver"/>
</dbReference>
<keyword evidence="1 3" id="KW-0597">Phosphoprotein</keyword>
<dbReference type="EMBL" id="VLKR01000009">
    <property type="protein sequence ID" value="TWI20754.1"/>
    <property type="molecule type" value="Genomic_DNA"/>
</dbReference>
<dbReference type="Pfam" id="PF00072">
    <property type="entry name" value="Response_reg"/>
    <property type="match status" value="1"/>
</dbReference>